<dbReference type="SMART" id="SM00354">
    <property type="entry name" value="HTH_LACI"/>
    <property type="match status" value="1"/>
</dbReference>
<keyword evidence="1" id="KW-0805">Transcription regulation</keyword>
<dbReference type="GO" id="GO:0000976">
    <property type="term" value="F:transcription cis-regulatory region binding"/>
    <property type="evidence" value="ECO:0007669"/>
    <property type="project" value="TreeGrafter"/>
</dbReference>
<evidence type="ECO:0000259" key="4">
    <source>
        <dbReference type="PROSITE" id="PS50932"/>
    </source>
</evidence>
<dbReference type="InterPro" id="IPR028082">
    <property type="entry name" value="Peripla_BP_I"/>
</dbReference>
<sequence>MKNSKSVVTIYDIAKKLNVSAATVSRSLNDFPGVNKSTKKKIVDTAREMGYSSNAFAANLRTKRSNTIGVIVPRLNSSFMSDVIAGIEKVANNSNFNLIISQSLETMKKENNNIQTMFNNRVDGLLVSLAYDTTNIDHFENFIKRDIPVIFFDRIYEHKSCPNIHINNFQAGYDITEHLIKQGCKKIIHITATGVQNVYQERFRGYKSALSNYGIGFSDDMLIINNLSADSGTEAAKQILQLPILPDGIFSANDVCAINCIMALKNAGLKVPQDIAVAGFNNDPSCRIIDPNLTTIDYRGYEMGEVAANLLINHLTNNYDIQLTHSLVLRHELIIRESSLKTGRF</sequence>
<dbReference type="AlphaFoldDB" id="A0A495IWA5"/>
<dbReference type="Pfam" id="PF13377">
    <property type="entry name" value="Peripla_BP_3"/>
    <property type="match status" value="1"/>
</dbReference>
<dbReference type="EMBL" id="RBKU01000001">
    <property type="protein sequence ID" value="RKR81036.1"/>
    <property type="molecule type" value="Genomic_DNA"/>
</dbReference>
<dbReference type="CDD" id="cd06267">
    <property type="entry name" value="PBP1_LacI_sugar_binding-like"/>
    <property type="match status" value="1"/>
</dbReference>
<dbReference type="InterPro" id="IPR046335">
    <property type="entry name" value="LacI/GalR-like_sensor"/>
</dbReference>
<dbReference type="PANTHER" id="PTHR30146">
    <property type="entry name" value="LACI-RELATED TRANSCRIPTIONAL REPRESSOR"/>
    <property type="match status" value="1"/>
</dbReference>
<dbReference type="InterPro" id="IPR010982">
    <property type="entry name" value="Lambda_DNA-bd_dom_sf"/>
</dbReference>
<keyword evidence="2" id="KW-0238">DNA-binding</keyword>
<keyword evidence="6" id="KW-1185">Reference proteome</keyword>
<organism evidence="5 6">
    <name type="scientific">Mucilaginibacter gracilis</name>
    <dbReference type="NCBI Taxonomy" id="423350"/>
    <lineage>
        <taxon>Bacteria</taxon>
        <taxon>Pseudomonadati</taxon>
        <taxon>Bacteroidota</taxon>
        <taxon>Sphingobacteriia</taxon>
        <taxon>Sphingobacteriales</taxon>
        <taxon>Sphingobacteriaceae</taxon>
        <taxon>Mucilaginibacter</taxon>
    </lineage>
</organism>
<dbReference type="SUPFAM" id="SSF47413">
    <property type="entry name" value="lambda repressor-like DNA-binding domains"/>
    <property type="match status" value="1"/>
</dbReference>
<accession>A0A495IWA5</accession>
<dbReference type="OrthoDB" id="9803256at2"/>
<proteinExistence type="predicted"/>
<evidence type="ECO:0000313" key="5">
    <source>
        <dbReference type="EMBL" id="RKR81036.1"/>
    </source>
</evidence>
<reference evidence="5 6" key="1">
    <citation type="submission" date="2018-10" db="EMBL/GenBank/DDBJ databases">
        <title>Genomic Encyclopedia of Archaeal and Bacterial Type Strains, Phase II (KMG-II): from individual species to whole genera.</title>
        <authorList>
            <person name="Goeker M."/>
        </authorList>
    </citation>
    <scope>NUCLEOTIDE SEQUENCE [LARGE SCALE GENOMIC DNA]</scope>
    <source>
        <strain evidence="5 6">DSM 18602</strain>
    </source>
</reference>
<dbReference type="SUPFAM" id="SSF53822">
    <property type="entry name" value="Periplasmic binding protein-like I"/>
    <property type="match status" value="1"/>
</dbReference>
<dbReference type="PANTHER" id="PTHR30146:SF109">
    <property type="entry name" value="HTH-TYPE TRANSCRIPTIONAL REGULATOR GALS"/>
    <property type="match status" value="1"/>
</dbReference>
<dbReference type="PROSITE" id="PS50932">
    <property type="entry name" value="HTH_LACI_2"/>
    <property type="match status" value="1"/>
</dbReference>
<feature type="domain" description="HTH lacI-type" evidence="4">
    <location>
        <begin position="8"/>
        <end position="62"/>
    </location>
</feature>
<dbReference type="Pfam" id="PF00356">
    <property type="entry name" value="LacI"/>
    <property type="match status" value="1"/>
</dbReference>
<dbReference type="Gene3D" id="1.10.260.40">
    <property type="entry name" value="lambda repressor-like DNA-binding domains"/>
    <property type="match status" value="1"/>
</dbReference>
<name>A0A495IWA5_9SPHI</name>
<dbReference type="Gene3D" id="3.40.50.2300">
    <property type="match status" value="2"/>
</dbReference>
<comment type="caution">
    <text evidence="5">The sequence shown here is derived from an EMBL/GenBank/DDBJ whole genome shotgun (WGS) entry which is preliminary data.</text>
</comment>
<keyword evidence="3" id="KW-0804">Transcription</keyword>
<dbReference type="Proteomes" id="UP000268007">
    <property type="component" value="Unassembled WGS sequence"/>
</dbReference>
<protein>
    <submittedName>
        <fullName evidence="5">LacI family transcriptional regulator</fullName>
    </submittedName>
</protein>
<evidence type="ECO:0000256" key="2">
    <source>
        <dbReference type="ARBA" id="ARBA00023125"/>
    </source>
</evidence>
<evidence type="ECO:0000313" key="6">
    <source>
        <dbReference type="Proteomes" id="UP000268007"/>
    </source>
</evidence>
<evidence type="ECO:0000256" key="1">
    <source>
        <dbReference type="ARBA" id="ARBA00023015"/>
    </source>
</evidence>
<evidence type="ECO:0000256" key="3">
    <source>
        <dbReference type="ARBA" id="ARBA00023163"/>
    </source>
</evidence>
<dbReference type="RefSeq" id="WP_008507925.1">
    <property type="nucleotide sequence ID" value="NZ_RBKU01000001.1"/>
</dbReference>
<dbReference type="CDD" id="cd01392">
    <property type="entry name" value="HTH_LacI"/>
    <property type="match status" value="1"/>
</dbReference>
<gene>
    <name evidence="5" type="ORF">BDD43_1179</name>
</gene>
<dbReference type="GO" id="GO:0003700">
    <property type="term" value="F:DNA-binding transcription factor activity"/>
    <property type="evidence" value="ECO:0007669"/>
    <property type="project" value="TreeGrafter"/>
</dbReference>
<dbReference type="InterPro" id="IPR000843">
    <property type="entry name" value="HTH_LacI"/>
</dbReference>